<feature type="domain" description="FAS1" evidence="2">
    <location>
        <begin position="42"/>
        <end position="186"/>
    </location>
</feature>
<evidence type="ECO:0000256" key="1">
    <source>
        <dbReference type="SAM" id="SignalP"/>
    </source>
</evidence>
<keyword evidence="4" id="KW-1185">Reference proteome</keyword>
<reference evidence="4" key="1">
    <citation type="journal article" date="2019" name="Int. J. Syst. Evol. Microbiol.">
        <title>The Global Catalogue of Microorganisms (GCM) 10K type strain sequencing project: providing services to taxonomists for standard genome sequencing and annotation.</title>
        <authorList>
            <consortium name="The Broad Institute Genomics Platform"/>
            <consortium name="The Broad Institute Genome Sequencing Center for Infectious Disease"/>
            <person name="Wu L."/>
            <person name="Ma J."/>
        </authorList>
    </citation>
    <scope>NUCLEOTIDE SEQUENCE [LARGE SCALE GENOMIC DNA]</scope>
    <source>
        <strain evidence="4">CGMCC 1.12922</strain>
    </source>
</reference>
<dbReference type="InterPro" id="IPR000782">
    <property type="entry name" value="FAS1_domain"/>
</dbReference>
<sequence length="190" mass="19600">MFRKTFATTATAIVLGLAGPGIATSQTDTGNPMVGGAAMFPDKTIVENAVNSADHETLVAAVTAAGLVETLSGEGPFTVFAPTDAAFDMLQGGTVESLLMPENKDQLVEVLTCHVVAANAMSDAIMSMVEDDGGVHDVATLGGCTLQASYDMGKLMLTDERGRTASVTIADVRQSNGVIHVIDKVLLPAM</sequence>
<evidence type="ECO:0000313" key="3">
    <source>
        <dbReference type="EMBL" id="GGD42464.1"/>
    </source>
</evidence>
<evidence type="ECO:0000259" key="2">
    <source>
        <dbReference type="PROSITE" id="PS50213"/>
    </source>
</evidence>
<comment type="caution">
    <text evidence="3">The sequence shown here is derived from an EMBL/GenBank/DDBJ whole genome shotgun (WGS) entry which is preliminary data.</text>
</comment>
<proteinExistence type="predicted"/>
<dbReference type="InterPro" id="IPR050904">
    <property type="entry name" value="Adhesion/Biosynth-related"/>
</dbReference>
<dbReference type="PANTHER" id="PTHR10900">
    <property type="entry name" value="PERIOSTIN-RELATED"/>
    <property type="match status" value="1"/>
</dbReference>
<dbReference type="EMBL" id="BMGI01000005">
    <property type="protein sequence ID" value="GGD42464.1"/>
    <property type="molecule type" value="Genomic_DNA"/>
</dbReference>
<dbReference type="PANTHER" id="PTHR10900:SF77">
    <property type="entry name" value="FI19380P1"/>
    <property type="match status" value="1"/>
</dbReference>
<dbReference type="Proteomes" id="UP000617355">
    <property type="component" value="Unassembled WGS sequence"/>
</dbReference>
<dbReference type="RefSeq" id="WP_188528826.1">
    <property type="nucleotide sequence ID" value="NZ_BMGI01000005.1"/>
</dbReference>
<protein>
    <submittedName>
        <fullName evidence="3">Fasciclin</fullName>
    </submittedName>
</protein>
<dbReference type="Gene3D" id="2.30.180.10">
    <property type="entry name" value="FAS1 domain"/>
    <property type="match status" value="1"/>
</dbReference>
<accession>A0ABQ1QRJ6</accession>
<feature type="signal peptide" evidence="1">
    <location>
        <begin position="1"/>
        <end position="23"/>
    </location>
</feature>
<organism evidence="3 4">
    <name type="scientific">Sinisalibacter lacisalsi</name>
    <dbReference type="NCBI Taxonomy" id="1526570"/>
    <lineage>
        <taxon>Bacteria</taxon>
        <taxon>Pseudomonadati</taxon>
        <taxon>Pseudomonadota</taxon>
        <taxon>Alphaproteobacteria</taxon>
        <taxon>Rhodobacterales</taxon>
        <taxon>Roseobacteraceae</taxon>
        <taxon>Sinisalibacter</taxon>
    </lineage>
</organism>
<dbReference type="PROSITE" id="PS50213">
    <property type="entry name" value="FAS1"/>
    <property type="match status" value="1"/>
</dbReference>
<keyword evidence="1" id="KW-0732">Signal</keyword>
<name>A0ABQ1QRJ6_9RHOB</name>
<dbReference type="SUPFAM" id="SSF82153">
    <property type="entry name" value="FAS1 domain"/>
    <property type="match status" value="1"/>
</dbReference>
<dbReference type="InterPro" id="IPR036378">
    <property type="entry name" value="FAS1_dom_sf"/>
</dbReference>
<dbReference type="Pfam" id="PF02469">
    <property type="entry name" value="Fasciclin"/>
    <property type="match status" value="1"/>
</dbReference>
<gene>
    <name evidence="3" type="ORF">GCM10011358_27880</name>
</gene>
<evidence type="ECO:0000313" key="4">
    <source>
        <dbReference type="Proteomes" id="UP000617355"/>
    </source>
</evidence>
<feature type="chain" id="PRO_5046022667" evidence="1">
    <location>
        <begin position="24"/>
        <end position="190"/>
    </location>
</feature>
<dbReference type="SMART" id="SM00554">
    <property type="entry name" value="FAS1"/>
    <property type="match status" value="1"/>
</dbReference>